<sequence length="488" mass="53852">MDQRNNRERFIGVASGLGNNVNNMVGAGIFSSPGTVWRSVGSPWIALILWAVGGLVSLCGTLTYTELGSQFQIGAGETTYLEYSFPKPRRLLSYSFTMMYILPAGISAVVNICAQYLLFTLGLNGKGCDLYEEFHPLYFNGHNFWRLKLTTLAILAVIALYHSFSNKWANRVNQALATTKVLTVLTVVILGLSFAKRVHNSNWDMFSPAESFTRDVSTTEWIQRYVTAMLTILFAYGGWNNLSYLTEEYETGGSYRNLLISNTGAVGIVTILYLLANLAYAAVLNVGTVIGTTGSDPNEIIGIYFAAQIDRGSVDTVSPDAKVKGARALAFFIALSAFGTAGVLMQSASRVLDLAGRHNYVPLISPWLSTWNNRLGTPVNSFIALFTWCSILTLVVPGNSSFEFLAELEQYSIYFFFLLAAIGALLLRRRGGLERRTYRAPLFALFLFILFALLIVVLSSLGVVALTGVLWWVLNDRFTREDETADNI</sequence>
<feature type="transmembrane region" description="Helical" evidence="5">
    <location>
        <begin position="328"/>
        <end position="348"/>
    </location>
</feature>
<keyword evidence="2 5" id="KW-0812">Transmembrane</keyword>
<proteinExistence type="predicted"/>
<comment type="subcellular location">
    <subcellularLocation>
        <location evidence="1">Membrane</location>
        <topology evidence="1">Multi-pass membrane protein</topology>
    </subcellularLocation>
</comment>
<dbReference type="Gene3D" id="1.20.1740.10">
    <property type="entry name" value="Amino acid/polyamine transporter I"/>
    <property type="match status" value="1"/>
</dbReference>
<comment type="caution">
    <text evidence="6">The sequence shown here is derived from an EMBL/GenBank/DDBJ whole genome shotgun (WGS) entry which is preliminary data.</text>
</comment>
<reference evidence="6" key="1">
    <citation type="submission" date="2021-06" db="EMBL/GenBank/DDBJ databases">
        <authorList>
            <person name="Kallberg Y."/>
            <person name="Tangrot J."/>
            <person name="Rosling A."/>
        </authorList>
    </citation>
    <scope>NUCLEOTIDE SEQUENCE</scope>
    <source>
        <strain evidence="6">BR232B</strain>
    </source>
</reference>
<evidence type="ECO:0000313" key="6">
    <source>
        <dbReference type="EMBL" id="CAG8490100.1"/>
    </source>
</evidence>
<name>A0A9N8WIB6_9GLOM</name>
<dbReference type="PANTHER" id="PTHR11785:SF353">
    <property type="entry name" value="METHIONINE TRANSPORTER (EUROFUNG)"/>
    <property type="match status" value="1"/>
</dbReference>
<dbReference type="OrthoDB" id="10062876at2759"/>
<keyword evidence="3 5" id="KW-1133">Transmembrane helix</keyword>
<dbReference type="PIRSF" id="PIRSF006060">
    <property type="entry name" value="AA_transporter"/>
    <property type="match status" value="1"/>
</dbReference>
<protein>
    <submittedName>
        <fullName evidence="6">11210_t:CDS:1</fullName>
    </submittedName>
</protein>
<feature type="transmembrane region" description="Helical" evidence="5">
    <location>
        <begin position="143"/>
        <end position="164"/>
    </location>
</feature>
<dbReference type="GO" id="GO:0015179">
    <property type="term" value="F:L-amino acid transmembrane transporter activity"/>
    <property type="evidence" value="ECO:0007669"/>
    <property type="project" value="TreeGrafter"/>
</dbReference>
<feature type="transmembrane region" description="Helical" evidence="5">
    <location>
        <begin position="259"/>
        <end position="283"/>
    </location>
</feature>
<evidence type="ECO:0000256" key="1">
    <source>
        <dbReference type="ARBA" id="ARBA00004141"/>
    </source>
</evidence>
<feature type="transmembrane region" description="Helical" evidence="5">
    <location>
        <begin position="99"/>
        <end position="123"/>
    </location>
</feature>
<feature type="transmembrane region" description="Helical" evidence="5">
    <location>
        <begin position="440"/>
        <end position="473"/>
    </location>
</feature>
<dbReference type="PANTHER" id="PTHR11785">
    <property type="entry name" value="AMINO ACID TRANSPORTER"/>
    <property type="match status" value="1"/>
</dbReference>
<feature type="transmembrane region" description="Helical" evidence="5">
    <location>
        <begin position="176"/>
        <end position="195"/>
    </location>
</feature>
<evidence type="ECO:0000256" key="2">
    <source>
        <dbReference type="ARBA" id="ARBA00022692"/>
    </source>
</evidence>
<evidence type="ECO:0000313" key="7">
    <source>
        <dbReference type="Proteomes" id="UP000789739"/>
    </source>
</evidence>
<evidence type="ECO:0000256" key="3">
    <source>
        <dbReference type="ARBA" id="ARBA00022989"/>
    </source>
</evidence>
<dbReference type="Pfam" id="PF13520">
    <property type="entry name" value="AA_permease_2"/>
    <property type="match status" value="1"/>
</dbReference>
<dbReference type="Proteomes" id="UP000789739">
    <property type="component" value="Unassembled WGS sequence"/>
</dbReference>
<dbReference type="EMBL" id="CAJVPI010000150">
    <property type="protein sequence ID" value="CAG8490100.1"/>
    <property type="molecule type" value="Genomic_DNA"/>
</dbReference>
<feature type="transmembrane region" description="Helical" evidence="5">
    <location>
        <begin position="44"/>
        <end position="64"/>
    </location>
</feature>
<dbReference type="GO" id="GO:0016020">
    <property type="term" value="C:membrane"/>
    <property type="evidence" value="ECO:0007669"/>
    <property type="project" value="UniProtKB-SubCell"/>
</dbReference>
<organism evidence="6 7">
    <name type="scientific">Paraglomus brasilianum</name>
    <dbReference type="NCBI Taxonomy" id="144538"/>
    <lineage>
        <taxon>Eukaryota</taxon>
        <taxon>Fungi</taxon>
        <taxon>Fungi incertae sedis</taxon>
        <taxon>Mucoromycota</taxon>
        <taxon>Glomeromycotina</taxon>
        <taxon>Glomeromycetes</taxon>
        <taxon>Paraglomerales</taxon>
        <taxon>Paraglomeraceae</taxon>
        <taxon>Paraglomus</taxon>
    </lineage>
</organism>
<keyword evidence="7" id="KW-1185">Reference proteome</keyword>
<evidence type="ECO:0000256" key="5">
    <source>
        <dbReference type="SAM" id="Phobius"/>
    </source>
</evidence>
<dbReference type="InterPro" id="IPR002293">
    <property type="entry name" value="AA/rel_permease1"/>
</dbReference>
<feature type="transmembrane region" description="Helical" evidence="5">
    <location>
        <begin position="379"/>
        <end position="399"/>
    </location>
</feature>
<feature type="transmembrane region" description="Helical" evidence="5">
    <location>
        <begin position="411"/>
        <end position="428"/>
    </location>
</feature>
<gene>
    <name evidence="6" type="ORF">PBRASI_LOCUS2055</name>
</gene>
<dbReference type="InterPro" id="IPR050598">
    <property type="entry name" value="AminoAcid_Transporter"/>
</dbReference>
<dbReference type="AlphaFoldDB" id="A0A9N8WIB6"/>
<evidence type="ECO:0000256" key="4">
    <source>
        <dbReference type="ARBA" id="ARBA00023136"/>
    </source>
</evidence>
<keyword evidence="4 5" id="KW-0472">Membrane</keyword>
<feature type="transmembrane region" description="Helical" evidence="5">
    <location>
        <begin position="221"/>
        <end position="239"/>
    </location>
</feature>
<accession>A0A9N8WIB6</accession>